<evidence type="ECO:0000313" key="4">
    <source>
        <dbReference type="Proteomes" id="UP000091967"/>
    </source>
</evidence>
<proteinExistence type="predicted"/>
<dbReference type="EMBL" id="LYXU01000001">
    <property type="protein sequence ID" value="OBS26879.1"/>
    <property type="molecule type" value="Genomic_DNA"/>
</dbReference>
<evidence type="ECO:0000313" key="3">
    <source>
        <dbReference type="EMBL" id="OBS26879.1"/>
    </source>
</evidence>
<dbReference type="Proteomes" id="UP000091967">
    <property type="component" value="Unassembled WGS sequence"/>
</dbReference>
<dbReference type="PANTHER" id="PTHR36223">
    <property type="entry name" value="BETA-LACTAMASE-TYPE TRANSPEPTIDASE FOLD DOMAIN CONTAINING PROTEIN"/>
    <property type="match status" value="1"/>
</dbReference>
<sequence>MAVLDEVPHITARVRVAEELAAEYEVPDDFEMTNNPHKADDTTPRKHCYIECKSDAEFSIEVTVSSGLQIPPKNDAIWMWVYIDGTYMDCRPVYKHKLPKRQPIDISMSSARCDTGSGVSVLKKFTFAPITEVDSASKSKIEKDISRAKGLGIIKILVETARTAKTQCGRESSTNPTSQQPDLAEKALKGKGISHMTTLAETGTVIKTPTCVNVENIVPVGEFFFHYRSHEALQHEMIIPRTPSPEPPVVADDGEDVLSHLSESDIRRLAMERLRDSSTKQESLTVKREADEDTPTPRQWKVVKLDDGKEALFTLKRSSCKRRLGYIMLENVLNEFAFDIECIEKELSSLGLKWHSFDDLFQALSSKAITEHDRYAMWADTLAPPKTPTIKEVGVEAGVFKSAPNSSPTGKRTAEDDNSPSPKRAKTQKADKKVPETSDPEQHKPQIAYCMPSVTESSGVKILWKGATGNYLSFKDIVFTQSKTRVEIQHEAMKRHGAFQVEAYAVRNRTYITYIARKRIQHLLDIDRPSDFLVFAMEFQPLHILRPILARDIKARDIAKNMIFLQQIKPSSEQS</sequence>
<protein>
    <recommendedName>
        <fullName evidence="2">DUF7918 domain-containing protein</fullName>
    </recommendedName>
</protein>
<feature type="compositionally biased region" description="Basic and acidic residues" evidence="1">
    <location>
        <begin position="428"/>
        <end position="444"/>
    </location>
</feature>
<evidence type="ECO:0000259" key="2">
    <source>
        <dbReference type="Pfam" id="PF25534"/>
    </source>
</evidence>
<organism evidence="3 4">
    <name type="scientific">Fusarium poae</name>
    <dbReference type="NCBI Taxonomy" id="36050"/>
    <lineage>
        <taxon>Eukaryota</taxon>
        <taxon>Fungi</taxon>
        <taxon>Dikarya</taxon>
        <taxon>Ascomycota</taxon>
        <taxon>Pezizomycotina</taxon>
        <taxon>Sordariomycetes</taxon>
        <taxon>Hypocreomycetidae</taxon>
        <taxon>Hypocreales</taxon>
        <taxon>Nectriaceae</taxon>
        <taxon>Fusarium</taxon>
    </lineage>
</organism>
<gene>
    <name evidence="3" type="ORF">FPOA_00822</name>
</gene>
<comment type="caution">
    <text evidence="3">The sequence shown here is derived from an EMBL/GenBank/DDBJ whole genome shotgun (WGS) entry which is preliminary data.</text>
</comment>
<dbReference type="Pfam" id="PF25534">
    <property type="entry name" value="DUF7918"/>
    <property type="match status" value="1"/>
</dbReference>
<dbReference type="InterPro" id="IPR057678">
    <property type="entry name" value="DUF7918"/>
</dbReference>
<accession>A0A1B8B2B9</accession>
<evidence type="ECO:0000256" key="1">
    <source>
        <dbReference type="SAM" id="MobiDB-lite"/>
    </source>
</evidence>
<keyword evidence="4" id="KW-1185">Reference proteome</keyword>
<dbReference type="STRING" id="36050.A0A1B8B2B9"/>
<dbReference type="AlphaFoldDB" id="A0A1B8B2B9"/>
<feature type="domain" description="DUF7918" evidence="2">
    <location>
        <begin position="10"/>
        <end position="242"/>
    </location>
</feature>
<reference evidence="3 4" key="1">
    <citation type="submission" date="2016-06" db="EMBL/GenBank/DDBJ databases">
        <title>Living apart together: crosstalk between the core and supernumerary genomes in a fungal plant pathogen.</title>
        <authorList>
            <person name="Vanheule A."/>
            <person name="Audenaert K."/>
            <person name="Warris S."/>
            <person name="Van De Geest H."/>
            <person name="Schijlen E."/>
            <person name="Hofte M."/>
            <person name="De Saeger S."/>
            <person name="Haesaert G."/>
            <person name="Waalwijk C."/>
            <person name="Van Der Lee T."/>
        </authorList>
    </citation>
    <scope>NUCLEOTIDE SEQUENCE [LARGE SCALE GENOMIC DNA]</scope>
    <source>
        <strain evidence="3 4">2516</strain>
    </source>
</reference>
<dbReference type="PANTHER" id="PTHR36223:SF1">
    <property type="entry name" value="TRANSCRIPTION ELONGATION FACTOR EAF N-TERMINAL DOMAIN-CONTAINING PROTEIN"/>
    <property type="match status" value="1"/>
</dbReference>
<feature type="region of interest" description="Disordered" evidence="1">
    <location>
        <begin position="400"/>
        <end position="446"/>
    </location>
</feature>
<name>A0A1B8B2B9_FUSPO</name>